<comment type="caution">
    <text evidence="1">The sequence shown here is derived from an EMBL/GenBank/DDBJ whole genome shotgun (WGS) entry which is preliminary data.</text>
</comment>
<reference evidence="1" key="1">
    <citation type="journal article" date="2021" name="Environ. Microbiol.">
        <title>Gene family expansions and transcriptome signatures uncover fungal adaptations to wood decay.</title>
        <authorList>
            <person name="Hage H."/>
            <person name="Miyauchi S."/>
            <person name="Viragh M."/>
            <person name="Drula E."/>
            <person name="Min B."/>
            <person name="Chaduli D."/>
            <person name="Navarro D."/>
            <person name="Favel A."/>
            <person name="Norest M."/>
            <person name="Lesage-Meessen L."/>
            <person name="Balint B."/>
            <person name="Merenyi Z."/>
            <person name="de Eugenio L."/>
            <person name="Morin E."/>
            <person name="Martinez A.T."/>
            <person name="Baldrian P."/>
            <person name="Stursova M."/>
            <person name="Martinez M.J."/>
            <person name="Novotny C."/>
            <person name="Magnuson J.K."/>
            <person name="Spatafora J.W."/>
            <person name="Maurice S."/>
            <person name="Pangilinan J."/>
            <person name="Andreopoulos W."/>
            <person name="LaButti K."/>
            <person name="Hundley H."/>
            <person name="Na H."/>
            <person name="Kuo A."/>
            <person name="Barry K."/>
            <person name="Lipzen A."/>
            <person name="Henrissat B."/>
            <person name="Riley R."/>
            <person name="Ahrendt S."/>
            <person name="Nagy L.G."/>
            <person name="Grigoriev I.V."/>
            <person name="Martin F."/>
            <person name="Rosso M.N."/>
        </authorList>
    </citation>
    <scope>NUCLEOTIDE SEQUENCE</scope>
    <source>
        <strain evidence="1">CBS 384.51</strain>
    </source>
</reference>
<proteinExistence type="predicted"/>
<evidence type="ECO:0000313" key="1">
    <source>
        <dbReference type="EMBL" id="KAI0089675.1"/>
    </source>
</evidence>
<name>A0ACB8U629_9APHY</name>
<feature type="non-terminal residue" evidence="1">
    <location>
        <position position="1"/>
    </location>
</feature>
<feature type="non-terminal residue" evidence="1">
    <location>
        <position position="138"/>
    </location>
</feature>
<dbReference type="EMBL" id="MU274910">
    <property type="protein sequence ID" value="KAI0089675.1"/>
    <property type="molecule type" value="Genomic_DNA"/>
</dbReference>
<organism evidence="1 2">
    <name type="scientific">Irpex rosettiformis</name>
    <dbReference type="NCBI Taxonomy" id="378272"/>
    <lineage>
        <taxon>Eukaryota</taxon>
        <taxon>Fungi</taxon>
        <taxon>Dikarya</taxon>
        <taxon>Basidiomycota</taxon>
        <taxon>Agaricomycotina</taxon>
        <taxon>Agaricomycetes</taxon>
        <taxon>Polyporales</taxon>
        <taxon>Irpicaceae</taxon>
        <taxon>Irpex</taxon>
    </lineage>
</organism>
<sequence length="138" mass="15172">ASLDLPEFLDPVLDYISTLLPPPVYNTLEYLLSHAYALLCSLLTLALTLSRSIIDDPEGGPIRARVERWWDSLDATEIIPPLVTLLAAYLALVSFYRTSKWMISMIFAFIKWGFILTTLGTAAGYYLANAQVGGAEGG</sequence>
<dbReference type="Proteomes" id="UP001055072">
    <property type="component" value="Unassembled WGS sequence"/>
</dbReference>
<keyword evidence="2" id="KW-1185">Reference proteome</keyword>
<evidence type="ECO:0000313" key="2">
    <source>
        <dbReference type="Proteomes" id="UP001055072"/>
    </source>
</evidence>
<gene>
    <name evidence="1" type="ORF">BDY19DRAFT_870417</name>
</gene>
<accession>A0ACB8U629</accession>
<protein>
    <submittedName>
        <fullName evidence="1">Uncharacterized protein</fullName>
    </submittedName>
</protein>